<dbReference type="RefSeq" id="XP_057407985.1">
    <property type="nucleotide sequence ID" value="XM_057552002.1"/>
</dbReference>
<evidence type="ECO:0000256" key="21">
    <source>
        <dbReference type="ARBA" id="ARBA00031823"/>
    </source>
</evidence>
<dbReference type="GeneID" id="103014196"/>
<dbReference type="InterPro" id="IPR043210">
    <property type="entry name" value="CD44_antigen-like"/>
</dbReference>
<keyword evidence="6" id="KW-0964">Secreted</keyword>
<keyword evidence="9 27" id="KW-0732">Signal</keyword>
<dbReference type="PROSITE" id="PS01241">
    <property type="entry name" value="LINK_1"/>
    <property type="match status" value="1"/>
</dbReference>
<evidence type="ECO:0000256" key="19">
    <source>
        <dbReference type="ARBA" id="ARBA00029928"/>
    </source>
</evidence>
<dbReference type="PANTHER" id="PTHR10225">
    <property type="entry name" value="HYALURONAN RECEPTOR"/>
    <property type="match status" value="1"/>
</dbReference>
<evidence type="ECO:0000256" key="16">
    <source>
        <dbReference type="ARBA" id="ARBA00023180"/>
    </source>
</evidence>
<evidence type="ECO:0000259" key="28">
    <source>
        <dbReference type="PROSITE" id="PS50963"/>
    </source>
</evidence>
<evidence type="ECO:0000256" key="8">
    <source>
        <dbReference type="ARBA" id="ARBA00022692"/>
    </source>
</evidence>
<keyword evidence="12 26" id="KW-1133">Transmembrane helix</keyword>
<evidence type="ECO:0000256" key="17">
    <source>
        <dbReference type="ARBA" id="ARBA00023273"/>
    </source>
</evidence>
<feature type="compositionally biased region" description="Polar residues" evidence="25">
    <location>
        <begin position="564"/>
        <end position="590"/>
    </location>
</feature>
<dbReference type="PRINTS" id="PR00658">
    <property type="entry name" value="CD44"/>
</dbReference>
<dbReference type="InterPro" id="IPR000538">
    <property type="entry name" value="Link_dom"/>
</dbReference>
<keyword evidence="17" id="KW-0966">Cell projection</keyword>
<dbReference type="InterPro" id="IPR016186">
    <property type="entry name" value="C-type_lectin-like/link_sf"/>
</dbReference>
<evidence type="ECO:0000256" key="5">
    <source>
        <dbReference type="ARBA" id="ARBA00022475"/>
    </source>
</evidence>
<accession>A0ABM3U0W8</accession>
<dbReference type="PRINTS" id="PR01265">
    <property type="entry name" value="LINKMODULE"/>
</dbReference>
<evidence type="ECO:0000256" key="18">
    <source>
        <dbReference type="ARBA" id="ARBA00029917"/>
    </source>
</evidence>
<organism evidence="29 30">
    <name type="scientific">Balaenoptera acutorostrata</name>
    <name type="common">Common minke whale</name>
    <name type="synonym">Balaena rostrata</name>
    <dbReference type="NCBI Taxonomy" id="9767"/>
    <lineage>
        <taxon>Eukaryota</taxon>
        <taxon>Metazoa</taxon>
        <taxon>Chordata</taxon>
        <taxon>Craniata</taxon>
        <taxon>Vertebrata</taxon>
        <taxon>Euteleostomi</taxon>
        <taxon>Mammalia</taxon>
        <taxon>Eutheria</taxon>
        <taxon>Laurasiatheria</taxon>
        <taxon>Artiodactyla</taxon>
        <taxon>Whippomorpha</taxon>
        <taxon>Cetacea</taxon>
        <taxon>Mysticeti</taxon>
        <taxon>Balaenopteridae</taxon>
        <taxon>Balaenoptera</taxon>
    </lineage>
</organism>
<evidence type="ECO:0000256" key="9">
    <source>
        <dbReference type="ARBA" id="ARBA00022729"/>
    </source>
</evidence>
<comment type="subcellular location">
    <subcellularLocation>
        <location evidence="2">Cell membrane</location>
        <topology evidence="2">Single-pass type I membrane protein</topology>
    </subcellularLocation>
    <subcellularLocation>
        <location evidence="1">Cell projection</location>
        <location evidence="1">Microvillus</location>
    </subcellularLocation>
    <subcellularLocation>
        <location evidence="3">Secreted</location>
    </subcellularLocation>
</comment>
<feature type="region of interest" description="Disordered" evidence="25">
    <location>
        <begin position="293"/>
        <end position="518"/>
    </location>
</feature>
<feature type="signal peptide" evidence="27">
    <location>
        <begin position="1"/>
        <end position="20"/>
    </location>
</feature>
<evidence type="ECO:0000256" key="15">
    <source>
        <dbReference type="ARBA" id="ARBA00023170"/>
    </source>
</evidence>
<feature type="region of interest" description="Disordered" evidence="25">
    <location>
        <begin position="539"/>
        <end position="592"/>
    </location>
</feature>
<evidence type="ECO:0000256" key="4">
    <source>
        <dbReference type="ARBA" id="ARBA00020474"/>
    </source>
</evidence>
<evidence type="ECO:0000256" key="7">
    <source>
        <dbReference type="ARBA" id="ARBA00022553"/>
    </source>
</evidence>
<dbReference type="SUPFAM" id="SSF56436">
    <property type="entry name" value="C-type lectin-like"/>
    <property type="match status" value="1"/>
</dbReference>
<feature type="compositionally biased region" description="Polar residues" evidence="25">
    <location>
        <begin position="206"/>
        <end position="215"/>
    </location>
</feature>
<evidence type="ECO:0000256" key="12">
    <source>
        <dbReference type="ARBA" id="ARBA00022989"/>
    </source>
</evidence>
<dbReference type="SMART" id="SM00445">
    <property type="entry name" value="LINK"/>
    <property type="match status" value="1"/>
</dbReference>
<keyword evidence="8 26" id="KW-0812">Transmembrane</keyword>
<protein>
    <recommendedName>
        <fullName evidence="4">CD44 antigen</fullName>
    </recommendedName>
    <alternativeName>
        <fullName evidence="22">GP90 lymphocyte homing/adhesion receptor</fullName>
    </alternativeName>
    <alternativeName>
        <fullName evidence="21">HUTCH-I</fullName>
    </alternativeName>
    <alternativeName>
        <fullName evidence="23">Hermes antigen</fullName>
    </alternativeName>
    <alternativeName>
        <fullName evidence="20">Hyaluronate receptor</fullName>
    </alternativeName>
    <alternativeName>
        <fullName evidence="18">Phagocytic glycoprotein 1</fullName>
    </alternativeName>
    <alternativeName>
        <fullName evidence="19">Phagocytic glycoprotein I</fullName>
    </alternativeName>
</protein>
<sequence length="692" mass="75736">MDTFWWRAAWGLCLVQLSLAQIDLNITCRYAGIFHVEKNGRYSISKTEAADLCKAFNCTLPTMAQMEAALRVGFETCRYGFIDGHVVIPRIHPNSICAANNTGVYILTSNTSQYDTYCFNASAPLEEDCTSVTDLPNAFEGPITITIVNRDGTRYTKKGEYRTNPDDINPSTAPEEDMSSGSSSERSTSGGYIFHTHLPTVYPTPDQDSPGVSSNPETTPTTSRFSTTAPPRKPTTALMSTSGTTSKTATKRQEVQDWFSWWFQPSTSKIHLHTTTIMAAQPLMQVTTTGTDSNIISAGWEPTEENEDESDRHPSYSGSGIDDDEDFISSTTRAPPTSTTEETATQKEQWFENGWPGEYPQMPKEDSHSTAGTTAASAHDSHPNQRVTTQSQEDRSWTYFSDPVSHPMGRGHQTERRMDMDTSHSTTTLQPSADPNTGLVEDLDRTGPLSVTTQQSDTQSFSTSHGGLEEDKDHPMTATPTSSNRNDDRGGRRGGNLPEDSTTSVEGYTPYSPDTNEYRTLIPVTPAKTGSPEVTEVTIVGESTSNVDLSLPEDQDLSRDPSGRSYTTQGSESAGHSSGSQERGINTTSGPMRKPQIPEWLIILASLLALALILAVCIAVNSRRRCGQKKKLVINNGNGTVEERKPSGLNGETSKSQEMVHLVNKEPSGTPDQFMTADERRNLQNVDMKIGV</sequence>
<proteinExistence type="predicted"/>
<feature type="compositionally biased region" description="Low complexity" evidence="25">
    <location>
        <begin position="452"/>
        <end position="464"/>
    </location>
</feature>
<feature type="domain" description="Link" evidence="28">
    <location>
        <begin position="32"/>
        <end position="120"/>
    </location>
</feature>
<keyword evidence="11" id="KW-0654">Proteoglycan</keyword>
<dbReference type="Gene3D" id="3.10.100.10">
    <property type="entry name" value="Mannose-Binding Protein A, subunit A"/>
    <property type="match status" value="1"/>
</dbReference>
<keyword evidence="13 26" id="KW-0472">Membrane</keyword>
<evidence type="ECO:0000256" key="6">
    <source>
        <dbReference type="ARBA" id="ARBA00022525"/>
    </source>
</evidence>
<evidence type="ECO:0000256" key="11">
    <source>
        <dbReference type="ARBA" id="ARBA00022974"/>
    </source>
</evidence>
<evidence type="ECO:0000256" key="14">
    <source>
        <dbReference type="ARBA" id="ARBA00023157"/>
    </source>
</evidence>
<keyword evidence="7" id="KW-0597">Phosphoprotein</keyword>
<reference evidence="30" key="1">
    <citation type="submission" date="2025-08" db="UniProtKB">
        <authorList>
            <consortium name="RefSeq"/>
        </authorList>
    </citation>
    <scope>IDENTIFICATION</scope>
</reference>
<dbReference type="CDD" id="cd03516">
    <property type="entry name" value="Link_domain_CD44_like"/>
    <property type="match status" value="1"/>
</dbReference>
<evidence type="ECO:0000256" key="3">
    <source>
        <dbReference type="ARBA" id="ARBA00004613"/>
    </source>
</evidence>
<dbReference type="Pfam" id="PF00193">
    <property type="entry name" value="Xlink"/>
    <property type="match status" value="1"/>
</dbReference>
<evidence type="ECO:0000256" key="20">
    <source>
        <dbReference type="ARBA" id="ARBA00031179"/>
    </source>
</evidence>
<feature type="compositionally biased region" description="Low complexity" evidence="25">
    <location>
        <begin position="369"/>
        <end position="378"/>
    </location>
</feature>
<name>A0ABM3U0W8_BALAC</name>
<feature type="compositionally biased region" description="Basic and acidic residues" evidence="25">
    <location>
        <begin position="412"/>
        <end position="422"/>
    </location>
</feature>
<evidence type="ECO:0000256" key="2">
    <source>
        <dbReference type="ARBA" id="ARBA00004251"/>
    </source>
</evidence>
<feature type="compositionally biased region" description="Low complexity" evidence="25">
    <location>
        <begin position="330"/>
        <end position="343"/>
    </location>
</feature>
<feature type="region of interest" description="Disordered" evidence="25">
    <location>
        <begin position="156"/>
        <end position="251"/>
    </location>
</feature>
<evidence type="ECO:0000313" key="29">
    <source>
        <dbReference type="Proteomes" id="UP001652580"/>
    </source>
</evidence>
<dbReference type="InterPro" id="IPR016187">
    <property type="entry name" value="CTDL_fold"/>
</dbReference>
<feature type="compositionally biased region" description="Low complexity" evidence="25">
    <location>
        <begin position="179"/>
        <end position="191"/>
    </location>
</feature>
<evidence type="ECO:0000256" key="22">
    <source>
        <dbReference type="ARBA" id="ARBA00032514"/>
    </source>
</evidence>
<evidence type="ECO:0000256" key="24">
    <source>
        <dbReference type="PROSITE-ProRule" id="PRU00323"/>
    </source>
</evidence>
<keyword evidence="5" id="KW-1003">Cell membrane</keyword>
<keyword evidence="10" id="KW-0130">Cell adhesion</keyword>
<dbReference type="Proteomes" id="UP001652580">
    <property type="component" value="Chromosome 9"/>
</dbReference>
<evidence type="ECO:0000256" key="10">
    <source>
        <dbReference type="ARBA" id="ARBA00022889"/>
    </source>
</evidence>
<feature type="compositionally biased region" description="Polar residues" evidence="25">
    <location>
        <begin position="423"/>
        <end position="435"/>
    </location>
</feature>
<feature type="compositionally biased region" description="Low complexity" evidence="25">
    <location>
        <begin position="216"/>
        <end position="230"/>
    </location>
</feature>
<keyword evidence="15" id="KW-0675">Receptor</keyword>
<keyword evidence="14" id="KW-1015">Disulfide bond</keyword>
<comment type="caution">
    <text evidence="24">Lacks conserved residue(s) required for the propagation of feature annotation.</text>
</comment>
<evidence type="ECO:0000256" key="26">
    <source>
        <dbReference type="SAM" id="Phobius"/>
    </source>
</evidence>
<evidence type="ECO:0000256" key="27">
    <source>
        <dbReference type="SAM" id="SignalP"/>
    </source>
</evidence>
<evidence type="ECO:0000256" key="1">
    <source>
        <dbReference type="ARBA" id="ARBA00004105"/>
    </source>
</evidence>
<feature type="compositionally biased region" description="Basic and acidic residues" evidence="25">
    <location>
        <begin position="156"/>
        <end position="165"/>
    </location>
</feature>
<feature type="transmembrane region" description="Helical" evidence="26">
    <location>
        <begin position="600"/>
        <end position="621"/>
    </location>
</feature>
<dbReference type="PANTHER" id="PTHR10225:SF6">
    <property type="entry name" value="CD44 ANTIGEN"/>
    <property type="match status" value="1"/>
</dbReference>
<evidence type="ECO:0000256" key="25">
    <source>
        <dbReference type="SAM" id="MobiDB-lite"/>
    </source>
</evidence>
<gene>
    <name evidence="30" type="primary">CD44</name>
</gene>
<evidence type="ECO:0000256" key="13">
    <source>
        <dbReference type="ARBA" id="ARBA00023136"/>
    </source>
</evidence>
<feature type="chain" id="PRO_5045036399" description="CD44 antigen" evidence="27">
    <location>
        <begin position="21"/>
        <end position="692"/>
    </location>
</feature>
<keyword evidence="29" id="KW-1185">Reference proteome</keyword>
<dbReference type="InterPro" id="IPR001231">
    <property type="entry name" value="CD44_antigen"/>
</dbReference>
<keyword evidence="16" id="KW-0325">Glycoprotein</keyword>
<evidence type="ECO:0000313" key="30">
    <source>
        <dbReference type="RefSeq" id="XP_057407985.1"/>
    </source>
</evidence>
<dbReference type="PROSITE" id="PS50963">
    <property type="entry name" value="LINK_2"/>
    <property type="match status" value="1"/>
</dbReference>
<evidence type="ECO:0000256" key="23">
    <source>
        <dbReference type="ARBA" id="ARBA00032917"/>
    </source>
</evidence>